<accession>A0A2V3PMV6</accession>
<sequence length="439" mass="50371">MKTLTNFLILLFVCLFISCKKNDASVGLLRQAQDIADSKPDDALVLLDSIQNPESMGTDNYMQYIVARVQAKQRAKQDITNDTLIFEAKQYFEKKKNIEQSALAYYYAGRIYYAKDISDKALKCFLQAESYAEKSNKNALAGKSLHVIGRLYYEQGIIDTALVIYKKALNYYNKEKEENTDVYKAQVITAIGASYDEIGNIDSSYVYFKKGLAEAERLGNDKLTASLSNNLGYTYFLMKDYDKAQHYLNSALIQASDTVLLSKIYINLSFLYDTKNQPDSAKYYMNLGQERLLDIKNNYTLRDLYSYLVDVLKKAGDYKQALHYKEQEDSIKEVIAKNERPLSLMNADKNFYLAQKDKEVNKLRTTSCLSIWVGVILVVLAVIIVAILFYRVNKKDKEEIRLQEEKYRNIKNQLIAMGAEYKEIEAEIAAMLKDDEVSD</sequence>
<dbReference type="RefSeq" id="WP_110311593.1">
    <property type="nucleotide sequence ID" value="NZ_QICL01000021.1"/>
</dbReference>
<reference evidence="3 4" key="1">
    <citation type="submission" date="2018-03" db="EMBL/GenBank/DDBJ databases">
        <title>Genomic Encyclopedia of Archaeal and Bacterial Type Strains, Phase II (KMG-II): from individual species to whole genera.</title>
        <authorList>
            <person name="Goeker M."/>
        </authorList>
    </citation>
    <scope>NUCLEOTIDE SEQUENCE [LARGE SCALE GENOMIC DNA]</scope>
    <source>
        <strain evidence="3 4">DSM 100214</strain>
    </source>
</reference>
<dbReference type="InterPro" id="IPR019734">
    <property type="entry name" value="TPR_rpt"/>
</dbReference>
<dbReference type="PANTHER" id="PTHR10098:SF108">
    <property type="entry name" value="TETRATRICOPEPTIDE REPEAT PROTEIN 28"/>
    <property type="match status" value="1"/>
</dbReference>
<protein>
    <submittedName>
        <fullName evidence="3">Tetratricopeptide repeat protein</fullName>
    </submittedName>
</protein>
<evidence type="ECO:0000256" key="2">
    <source>
        <dbReference type="SAM" id="Phobius"/>
    </source>
</evidence>
<name>A0A2V3PMV6_9BACT</name>
<comment type="caution">
    <text evidence="3">The sequence shown here is derived from an EMBL/GenBank/DDBJ whole genome shotgun (WGS) entry which is preliminary data.</text>
</comment>
<dbReference type="EMBL" id="QICL01000021">
    <property type="protein sequence ID" value="PXV62248.1"/>
    <property type="molecule type" value="Genomic_DNA"/>
</dbReference>
<keyword evidence="2" id="KW-0812">Transmembrane</keyword>
<dbReference type="InterPro" id="IPR011990">
    <property type="entry name" value="TPR-like_helical_dom_sf"/>
</dbReference>
<keyword evidence="4" id="KW-1185">Reference proteome</keyword>
<feature type="transmembrane region" description="Helical" evidence="2">
    <location>
        <begin position="369"/>
        <end position="392"/>
    </location>
</feature>
<evidence type="ECO:0000256" key="1">
    <source>
        <dbReference type="SAM" id="Coils"/>
    </source>
</evidence>
<dbReference type="SUPFAM" id="SSF48452">
    <property type="entry name" value="TPR-like"/>
    <property type="match status" value="1"/>
</dbReference>
<evidence type="ECO:0000313" key="3">
    <source>
        <dbReference type="EMBL" id="PXV62248.1"/>
    </source>
</evidence>
<feature type="coiled-coil region" evidence="1">
    <location>
        <begin position="393"/>
        <end position="427"/>
    </location>
</feature>
<keyword evidence="2" id="KW-1133">Transmembrane helix</keyword>
<dbReference type="PANTHER" id="PTHR10098">
    <property type="entry name" value="RAPSYN-RELATED"/>
    <property type="match status" value="1"/>
</dbReference>
<dbReference type="OrthoDB" id="693260at2"/>
<dbReference type="SMART" id="SM00028">
    <property type="entry name" value="TPR"/>
    <property type="match status" value="4"/>
</dbReference>
<proteinExistence type="predicted"/>
<dbReference type="AlphaFoldDB" id="A0A2V3PMV6"/>
<dbReference type="PROSITE" id="PS51257">
    <property type="entry name" value="PROKAR_LIPOPROTEIN"/>
    <property type="match status" value="1"/>
</dbReference>
<evidence type="ECO:0000313" key="4">
    <source>
        <dbReference type="Proteomes" id="UP000247973"/>
    </source>
</evidence>
<dbReference type="Gene3D" id="1.25.40.10">
    <property type="entry name" value="Tetratricopeptide repeat domain"/>
    <property type="match status" value="2"/>
</dbReference>
<organism evidence="3 4">
    <name type="scientific">Dysgonomonas alginatilytica</name>
    <dbReference type="NCBI Taxonomy" id="1605892"/>
    <lineage>
        <taxon>Bacteria</taxon>
        <taxon>Pseudomonadati</taxon>
        <taxon>Bacteroidota</taxon>
        <taxon>Bacteroidia</taxon>
        <taxon>Bacteroidales</taxon>
        <taxon>Dysgonomonadaceae</taxon>
        <taxon>Dysgonomonas</taxon>
    </lineage>
</organism>
<dbReference type="Proteomes" id="UP000247973">
    <property type="component" value="Unassembled WGS sequence"/>
</dbReference>
<gene>
    <name evidence="3" type="ORF">CLV62_12171</name>
</gene>
<keyword evidence="2" id="KW-0472">Membrane</keyword>
<keyword evidence="1" id="KW-0175">Coiled coil</keyword>